<reference evidence="1" key="1">
    <citation type="submission" date="2020-05" db="EMBL/GenBank/DDBJ databases">
        <authorList>
            <person name="Chiriac C."/>
            <person name="Salcher M."/>
            <person name="Ghai R."/>
            <person name="Kavagutti S V."/>
        </authorList>
    </citation>
    <scope>NUCLEOTIDE SEQUENCE</scope>
</reference>
<evidence type="ECO:0000313" key="3">
    <source>
        <dbReference type="EMBL" id="CAB5023664.1"/>
    </source>
</evidence>
<sequence>MRLVVRLMSSKVHTLSYGSRLPVATVAAAVDAAQAVAGAPLWARTSRFHWSYKKHSLTFEPAPEASTPESRIWVTLPIASRL</sequence>
<dbReference type="EMBL" id="CAFBOL010000198">
    <property type="protein sequence ID" value="CAB5023664.1"/>
    <property type="molecule type" value="Genomic_DNA"/>
</dbReference>
<protein>
    <submittedName>
        <fullName evidence="1">Unannotated protein</fullName>
    </submittedName>
</protein>
<evidence type="ECO:0000313" key="1">
    <source>
        <dbReference type="EMBL" id="CAB4363461.1"/>
    </source>
</evidence>
<evidence type="ECO:0000313" key="2">
    <source>
        <dbReference type="EMBL" id="CAB4723888.1"/>
    </source>
</evidence>
<organism evidence="1">
    <name type="scientific">freshwater metagenome</name>
    <dbReference type="NCBI Taxonomy" id="449393"/>
    <lineage>
        <taxon>unclassified sequences</taxon>
        <taxon>metagenomes</taxon>
        <taxon>ecological metagenomes</taxon>
    </lineage>
</organism>
<dbReference type="EMBL" id="CAEZYF010000008">
    <property type="protein sequence ID" value="CAB4723888.1"/>
    <property type="molecule type" value="Genomic_DNA"/>
</dbReference>
<dbReference type="AlphaFoldDB" id="A0A6J6A621"/>
<name>A0A6J6A621_9ZZZZ</name>
<proteinExistence type="predicted"/>
<accession>A0A6J6A621</accession>
<dbReference type="EMBL" id="CAESGF010000005">
    <property type="protein sequence ID" value="CAB4363461.1"/>
    <property type="molecule type" value="Genomic_DNA"/>
</dbReference>
<gene>
    <name evidence="2" type="ORF">UFOPK2656_01621</name>
    <name evidence="3" type="ORF">UFOPK3931_03511</name>
    <name evidence="1" type="ORF">UFOPK4189_01242</name>
</gene>